<gene>
    <name evidence="1" type="ORF">SLAVMIC_00738</name>
</gene>
<reference evidence="1" key="1">
    <citation type="submission" date="2021-06" db="EMBL/GenBank/DDBJ databases">
        <authorList>
            <person name="Gannon L."/>
            <person name="Redgwell R T."/>
            <person name="Michniewski S."/>
            <person name="Harrison D C."/>
            <person name="Millard A."/>
        </authorList>
    </citation>
    <scope>NUCLEOTIDE SEQUENCE</scope>
</reference>
<evidence type="ECO:0000313" key="1">
    <source>
        <dbReference type="EMBL" id="CAG7581227.1"/>
    </source>
</evidence>
<dbReference type="EMBL" id="OU342829">
    <property type="protein sequence ID" value="CAG7581227.1"/>
    <property type="molecule type" value="Genomic_DNA"/>
</dbReference>
<protein>
    <submittedName>
        <fullName evidence="1">Uncharacterized protein</fullName>
    </submittedName>
</protein>
<accession>A0A8D9C9F5</accession>
<proteinExistence type="predicted"/>
<name>A0A8D9C9F5_9VIRU</name>
<sequence>MREFKPGDRVIDEYGKRGIIVEKSKYTSRISETSQCLRYDGADYFMVKPNEKLRLDIQWLREERLKDFLD</sequence>
<organism evidence="1">
    <name type="scientific">uncultured marine phage</name>
    <dbReference type="NCBI Taxonomy" id="707152"/>
    <lineage>
        <taxon>Viruses</taxon>
        <taxon>environmental samples</taxon>
    </lineage>
</organism>